<dbReference type="RefSeq" id="WP_097654378.1">
    <property type="nucleotide sequence ID" value="NZ_LYXE01000130.1"/>
</dbReference>
<name>A0A2H3KUH7_9CHLR</name>
<accession>A0A2H3KUH7</accession>
<evidence type="ECO:0000259" key="2">
    <source>
        <dbReference type="Pfam" id="PF02517"/>
    </source>
</evidence>
<evidence type="ECO:0000256" key="1">
    <source>
        <dbReference type="SAM" id="Phobius"/>
    </source>
</evidence>
<feature type="transmembrane region" description="Helical" evidence="1">
    <location>
        <begin position="146"/>
        <end position="166"/>
    </location>
</feature>
<evidence type="ECO:0000313" key="3">
    <source>
        <dbReference type="EMBL" id="PDV97521.1"/>
    </source>
</evidence>
<dbReference type="Proteomes" id="UP000220922">
    <property type="component" value="Unassembled WGS sequence"/>
</dbReference>
<evidence type="ECO:0000313" key="4">
    <source>
        <dbReference type="Proteomes" id="UP000220922"/>
    </source>
</evidence>
<keyword evidence="1" id="KW-1133">Transmembrane helix</keyword>
<feature type="transmembrane region" description="Helical" evidence="1">
    <location>
        <begin position="65"/>
        <end position="84"/>
    </location>
</feature>
<dbReference type="Pfam" id="PF02517">
    <property type="entry name" value="Rce1-like"/>
    <property type="match status" value="1"/>
</dbReference>
<dbReference type="OrthoDB" id="324900at2"/>
<keyword evidence="1" id="KW-0472">Membrane</keyword>
<feature type="transmembrane region" description="Helical" evidence="1">
    <location>
        <begin position="35"/>
        <end position="56"/>
    </location>
</feature>
<feature type="transmembrane region" description="Helical" evidence="1">
    <location>
        <begin position="106"/>
        <end position="139"/>
    </location>
</feature>
<dbReference type="EMBL" id="LYXE01000130">
    <property type="protein sequence ID" value="PDV97521.1"/>
    <property type="molecule type" value="Genomic_DNA"/>
</dbReference>
<proteinExistence type="predicted"/>
<protein>
    <recommendedName>
        <fullName evidence="2">CAAX prenyl protease 2/Lysostaphin resistance protein A-like domain-containing protein</fullName>
    </recommendedName>
</protein>
<keyword evidence="1" id="KW-0812">Transmembrane</keyword>
<gene>
    <name evidence="3" type="ORF">A9Q02_22450</name>
</gene>
<dbReference type="GO" id="GO:0080120">
    <property type="term" value="P:CAAX-box protein maturation"/>
    <property type="evidence" value="ECO:0007669"/>
    <property type="project" value="UniProtKB-ARBA"/>
</dbReference>
<organism evidence="3 4">
    <name type="scientific">Candidatus Chloroploca asiatica</name>
    <dbReference type="NCBI Taxonomy" id="1506545"/>
    <lineage>
        <taxon>Bacteria</taxon>
        <taxon>Bacillati</taxon>
        <taxon>Chloroflexota</taxon>
        <taxon>Chloroflexia</taxon>
        <taxon>Chloroflexales</taxon>
        <taxon>Chloroflexineae</taxon>
        <taxon>Oscillochloridaceae</taxon>
        <taxon>Candidatus Chloroploca</taxon>
    </lineage>
</organism>
<comment type="caution">
    <text evidence="3">The sequence shown here is derived from an EMBL/GenBank/DDBJ whole genome shotgun (WGS) entry which is preliminary data.</text>
</comment>
<feature type="domain" description="CAAX prenyl protease 2/Lysostaphin resistance protein A-like" evidence="2">
    <location>
        <begin position="69"/>
        <end position="158"/>
    </location>
</feature>
<reference evidence="3 4" key="1">
    <citation type="submission" date="2016-05" db="EMBL/GenBank/DDBJ databases">
        <authorList>
            <person name="Lavstsen T."/>
            <person name="Jespersen J.S."/>
        </authorList>
    </citation>
    <scope>NUCLEOTIDE SEQUENCE [LARGE SCALE GENOMIC DNA]</scope>
    <source>
        <strain evidence="3 4">B7-9</strain>
    </source>
</reference>
<keyword evidence="4" id="KW-1185">Reference proteome</keyword>
<feature type="transmembrane region" description="Helical" evidence="1">
    <location>
        <begin position="178"/>
        <end position="200"/>
    </location>
</feature>
<feature type="non-terminal residue" evidence="3">
    <location>
        <position position="1"/>
    </location>
</feature>
<dbReference type="InterPro" id="IPR003675">
    <property type="entry name" value="Rce1/LyrA-like_dom"/>
</dbReference>
<dbReference type="GO" id="GO:0004175">
    <property type="term" value="F:endopeptidase activity"/>
    <property type="evidence" value="ECO:0007669"/>
    <property type="project" value="UniProtKB-ARBA"/>
</dbReference>
<dbReference type="AlphaFoldDB" id="A0A2H3KUH7"/>
<sequence length="226" mass="24176">AWYPAVALPLLVATIVLIRQGGVSAQRLGLTPGRLPLELAMGGFGFGLGALEFLILQPVPIIEQFAWVPFLLASLSLLIFTGFAEELWFRGLLQHSALRALGNKAIVYVALLFAILHIGYLSFIDFLFVLAVGLIFGLIVLRTGSILGVTLAHGTTNITLFLLLPHTSNSDATQFTNIVWIVILGGTVIGTIAIALALWLGPRQAQTPDAPSNQHAAQEQGMLASE</sequence>